<dbReference type="InterPro" id="IPR027417">
    <property type="entry name" value="P-loop_NTPase"/>
</dbReference>
<dbReference type="InterPro" id="IPR003439">
    <property type="entry name" value="ABC_transporter-like_ATP-bd"/>
</dbReference>
<dbReference type="GO" id="GO:0016887">
    <property type="term" value="F:ATP hydrolysis activity"/>
    <property type="evidence" value="ECO:0007669"/>
    <property type="project" value="InterPro"/>
</dbReference>
<evidence type="ECO:0000256" key="4">
    <source>
        <dbReference type="SAM" id="MobiDB-lite"/>
    </source>
</evidence>
<dbReference type="PROSITE" id="PS00211">
    <property type="entry name" value="ABC_TRANSPORTER_1"/>
    <property type="match status" value="1"/>
</dbReference>
<keyword evidence="3 6" id="KW-0067">ATP-binding</keyword>
<dbReference type="InterPro" id="IPR032781">
    <property type="entry name" value="ABC_tran_Xtn"/>
</dbReference>
<name>A0A0R2XDG8_9BACT</name>
<feature type="domain" description="ABC transporter" evidence="5">
    <location>
        <begin position="2"/>
        <end position="249"/>
    </location>
</feature>
<gene>
    <name evidence="6" type="ORF">ABS33_01775</name>
</gene>
<reference evidence="6 7" key="1">
    <citation type="submission" date="2015-10" db="EMBL/GenBank/DDBJ databases">
        <title>Metagenome-Assembled Genomes uncover a global brackish microbiome.</title>
        <authorList>
            <person name="Hugerth L.W."/>
            <person name="Larsson J."/>
            <person name="Alneberg J."/>
            <person name="Lindh M.V."/>
            <person name="Legrand C."/>
            <person name="Pinhassi J."/>
            <person name="Andersson A.F."/>
        </authorList>
    </citation>
    <scope>NUCLEOTIDE SEQUENCE [LARGE SCALE GENOMIC DNA]</scope>
    <source>
        <strain evidence="6">BACL9 MAG-120924-bin69</strain>
    </source>
</reference>
<feature type="region of interest" description="Disordered" evidence="4">
    <location>
        <begin position="544"/>
        <end position="592"/>
    </location>
</feature>
<evidence type="ECO:0000313" key="7">
    <source>
        <dbReference type="Proteomes" id="UP000051220"/>
    </source>
</evidence>
<dbReference type="InterPro" id="IPR003593">
    <property type="entry name" value="AAA+_ATPase"/>
</dbReference>
<organism evidence="6 7">
    <name type="scientific">Verrucomicrobia subdivision 6 bacterium BACL9 MAG-120924-bin69</name>
    <dbReference type="NCBI Taxonomy" id="1655635"/>
    <lineage>
        <taxon>Bacteria</taxon>
        <taxon>Pseudomonadati</taxon>
        <taxon>Verrucomicrobiota</taxon>
        <taxon>Verrucomicrobiia</taxon>
        <taxon>Verrucomicrobiales</taxon>
        <taxon>Verrucomicrobia subdivision 6</taxon>
    </lineage>
</organism>
<dbReference type="GO" id="GO:0005524">
    <property type="term" value="F:ATP binding"/>
    <property type="evidence" value="ECO:0007669"/>
    <property type="project" value="UniProtKB-KW"/>
</dbReference>
<dbReference type="PROSITE" id="PS50893">
    <property type="entry name" value="ABC_TRANSPORTER_2"/>
    <property type="match status" value="2"/>
</dbReference>
<dbReference type="FunFam" id="3.40.50.300:FF:000011">
    <property type="entry name" value="Putative ABC transporter ATP-binding component"/>
    <property type="match status" value="1"/>
</dbReference>
<keyword evidence="2" id="KW-0547">Nucleotide-binding</keyword>
<dbReference type="SMART" id="SM00382">
    <property type="entry name" value="AAA"/>
    <property type="match status" value="2"/>
</dbReference>
<feature type="compositionally biased region" description="Basic and acidic residues" evidence="4">
    <location>
        <begin position="569"/>
        <end position="582"/>
    </location>
</feature>
<dbReference type="PANTHER" id="PTHR19211">
    <property type="entry name" value="ATP-BINDING TRANSPORT PROTEIN-RELATED"/>
    <property type="match status" value="1"/>
</dbReference>
<dbReference type="Gene3D" id="3.40.50.300">
    <property type="entry name" value="P-loop containing nucleotide triphosphate hydrolases"/>
    <property type="match status" value="2"/>
</dbReference>
<dbReference type="Pfam" id="PF12848">
    <property type="entry name" value="ABC_tran_Xtn"/>
    <property type="match status" value="1"/>
</dbReference>
<feature type="domain" description="ABC transporter" evidence="5">
    <location>
        <begin position="317"/>
        <end position="537"/>
    </location>
</feature>
<evidence type="ECO:0000256" key="2">
    <source>
        <dbReference type="ARBA" id="ARBA00022741"/>
    </source>
</evidence>
<dbReference type="InterPro" id="IPR050611">
    <property type="entry name" value="ABCF"/>
</dbReference>
<evidence type="ECO:0000259" key="5">
    <source>
        <dbReference type="PROSITE" id="PS50893"/>
    </source>
</evidence>
<protein>
    <submittedName>
        <fullName evidence="6">ABC transporter ATP-binding protein</fullName>
    </submittedName>
</protein>
<evidence type="ECO:0000256" key="1">
    <source>
        <dbReference type="ARBA" id="ARBA00022737"/>
    </source>
</evidence>
<dbReference type="PANTHER" id="PTHR19211:SF14">
    <property type="entry name" value="ATP-BINDING CASSETTE SUB-FAMILY F MEMBER 1"/>
    <property type="match status" value="1"/>
</dbReference>
<sequence>MLTLSQLSKSFAGRTLFSDVSLQINREDRIGLVGPNGAGKSTLFSLILGEASPDEGRVTLEKNVTMGFLPQESAPAGNETILELACATSPEMSRVQQAIQRHEAAGTLEDPEYHEAIDTFTELGGWQLEPRAKQILSGLAFRDADFTRKAKALSGGWIMRAHLARLLVQEPDLLLLDEPTNHLDLESLVWFQEYLRNYPGAILMISHDREFLNQLVGSIVEISQAKLHRYRGNYDKYVVEKAAREEQHLAAYKNQQKEIASLQQFADRFRAKASKASQAQSKLKQIDRMEKIQAPVSATRSIKFTFPQPIRSGLRVITLKEVAHTYSNTDGSGDLPVYRNLNFEAERGQRTVLVGPNGAGKSTLLKLLGGALAVQTGERLLGHNVRVGYFSQHRGDTLNMSHQVLESVLHSPNPVSEQTARTVLGSFLFRGDDVFKTVGILSGGEKSRLALVKLLLDPPNLLLMDEPTTHLDIGSIDALITALRQYEGTLIFISHDVHFIRAMATTVLHISAGHLTPYAGDYQYYLDKSCATSERAALTAGEQLSNAQPIAPPAPAPTSNPEKTPTPRKTKEQKRAEAEARQAKSQLKKQHATQIADLEKRILALETRLAEITAELEKPETYQANGAAVTLSRESVTVSATLEQLIAQGLLLSSQTTED</sequence>
<keyword evidence="1" id="KW-0677">Repeat</keyword>
<proteinExistence type="predicted"/>
<evidence type="ECO:0000313" key="6">
    <source>
        <dbReference type="EMBL" id="KRP34167.1"/>
    </source>
</evidence>
<dbReference type="Pfam" id="PF00005">
    <property type="entry name" value="ABC_tran"/>
    <property type="match status" value="2"/>
</dbReference>
<dbReference type="CDD" id="cd03221">
    <property type="entry name" value="ABCF_EF-3"/>
    <property type="match status" value="2"/>
</dbReference>
<evidence type="ECO:0000256" key="3">
    <source>
        <dbReference type="ARBA" id="ARBA00022840"/>
    </source>
</evidence>
<accession>A0A0R2XDG8</accession>
<dbReference type="InterPro" id="IPR017871">
    <property type="entry name" value="ABC_transporter-like_CS"/>
</dbReference>
<dbReference type="SUPFAM" id="SSF52540">
    <property type="entry name" value="P-loop containing nucleoside triphosphate hydrolases"/>
    <property type="match status" value="2"/>
</dbReference>
<dbReference type="AlphaFoldDB" id="A0A0R2XDG8"/>
<dbReference type="Proteomes" id="UP000051220">
    <property type="component" value="Unassembled WGS sequence"/>
</dbReference>
<dbReference type="EMBL" id="LIDN01000035">
    <property type="protein sequence ID" value="KRP34167.1"/>
    <property type="molecule type" value="Genomic_DNA"/>
</dbReference>
<comment type="caution">
    <text evidence="6">The sequence shown here is derived from an EMBL/GenBank/DDBJ whole genome shotgun (WGS) entry which is preliminary data.</text>
</comment>